<dbReference type="RefSeq" id="XP_027256726.1">
    <property type="nucleotide sequence ID" value="XM_027400925.2"/>
</dbReference>
<dbReference type="OrthoDB" id="74360at2759"/>
<reference evidence="4" key="2">
    <citation type="journal article" date="2020" name="Biotechnol. Bioeng.">
        <title>Chromosome-scale scaffolds for the Chinese hamster reference genome assembly to facilitate the study of the CHO epigenome.</title>
        <authorList>
            <person name="Hilliard W."/>
            <person name="MacDonald M."/>
            <person name="Lee K.H."/>
        </authorList>
    </citation>
    <scope>NUCLEOTIDE SEQUENCE [LARGE SCALE GENOMIC DNA]</scope>
    <source>
        <strain evidence="4">17A/GY</strain>
    </source>
</reference>
<gene>
    <name evidence="5" type="primary">Gramd2b</name>
</gene>
<keyword evidence="4" id="KW-1185">Reference proteome</keyword>
<dbReference type="Gene3D" id="2.30.29.30">
    <property type="entry name" value="Pleckstrin-homology domain (PH domain)/Phosphotyrosine-binding domain (PTB)"/>
    <property type="match status" value="1"/>
</dbReference>
<dbReference type="PANTHER" id="PTHR46645:SF2">
    <property type="entry name" value="GRAM DOMAIN-CONTAINING PROTEIN 2B"/>
    <property type="match status" value="1"/>
</dbReference>
<sequence length="439" mass="48516">MTELQQEVEDAKPAKVLGKREGKVGPAHSEAENGVEDRRKTSKSPTAQSPTSSVEAESPDQKRSIGLWSKSSFDGSTLSGDKNESKAESKTDPKTERKKSSSSSQYKANMHFHKLFLDVPTEEPLRQSFTCALQKEILYQGKLFVSENWICFHSKVFGKDTKISIPAFSVTLIKKTKTALLVPNALIIATVTDRYIFVSLLSRDSTYKLLKSVCGHLENTSVGNNSNPSSPENSFRADRPSSLPLVSCPDNDDFNDEFSDLDGVVRQRRQDMEGYSSSGSQTPESENSRDFHVTESQTVLNVTKGETKPPRTDAHGNRAPDGKAKSLPVHGQSETVGILHNVKSQKCPTLRHILIFYAVVVCALIVSTFYMRYRINTLEERLGSLTSVVDPYSTEQTVPSGLGSQVQLNVEALCQELTANIVKLEKIQNNLQKLLENGD</sequence>
<feature type="compositionally biased region" description="Basic and acidic residues" evidence="1">
    <location>
        <begin position="81"/>
        <end position="99"/>
    </location>
</feature>
<keyword evidence="2" id="KW-0472">Membrane</keyword>
<keyword evidence="2" id="KW-0812">Transmembrane</keyword>
<dbReference type="SMART" id="SM00568">
    <property type="entry name" value="GRAM"/>
    <property type="match status" value="1"/>
</dbReference>
<feature type="region of interest" description="Disordered" evidence="1">
    <location>
        <begin position="270"/>
        <end position="329"/>
    </location>
</feature>
<feature type="region of interest" description="Disordered" evidence="1">
    <location>
        <begin position="220"/>
        <end position="253"/>
    </location>
</feature>
<accession>A0A9J7FGE0</accession>
<dbReference type="Proteomes" id="UP001108280">
    <property type="component" value="Chromosome 2"/>
</dbReference>
<dbReference type="InterPro" id="IPR004182">
    <property type="entry name" value="GRAM"/>
</dbReference>
<dbReference type="GeneID" id="100752099"/>
<feature type="domain" description="GRAM" evidence="3">
    <location>
        <begin position="110"/>
        <end position="177"/>
    </location>
</feature>
<reference evidence="4" key="1">
    <citation type="journal article" date="2018" name="Biotechnol. Bioeng.">
        <title>A reference genome of the Chinese hamster based on a hybrid assembly strategy.</title>
        <authorList>
            <person name="Rupp O."/>
            <person name="MacDonald M.L."/>
            <person name="Li S."/>
            <person name="Dhiman H."/>
            <person name="Polson S."/>
            <person name="Griep S."/>
            <person name="Heffner K."/>
            <person name="Hernandez I."/>
            <person name="Brinkrolf K."/>
            <person name="Jadhav V."/>
            <person name="Samoudi M."/>
            <person name="Hao H."/>
            <person name="Kingham B."/>
            <person name="Goesmann A."/>
            <person name="Betenbaugh M.J."/>
            <person name="Lewis N.E."/>
            <person name="Borth N."/>
            <person name="Lee K.H."/>
        </authorList>
    </citation>
    <scope>NUCLEOTIDE SEQUENCE [LARGE SCALE GENOMIC DNA]</scope>
    <source>
        <strain evidence="4">17A/GY</strain>
    </source>
</reference>
<evidence type="ECO:0000313" key="4">
    <source>
        <dbReference type="Proteomes" id="UP001108280"/>
    </source>
</evidence>
<dbReference type="CTD" id="65983"/>
<dbReference type="InterPro" id="IPR011993">
    <property type="entry name" value="PH-like_dom_sf"/>
</dbReference>
<feature type="compositionally biased region" description="Basic and acidic residues" evidence="1">
    <location>
        <begin position="305"/>
        <end position="324"/>
    </location>
</feature>
<dbReference type="PANTHER" id="PTHR46645">
    <property type="entry name" value="GRAM DOMAIN-CONTAINING PROTEIN 2B-RELATED"/>
    <property type="match status" value="1"/>
</dbReference>
<feature type="compositionally biased region" description="Polar residues" evidence="1">
    <location>
        <begin position="69"/>
        <end position="80"/>
    </location>
</feature>
<feature type="region of interest" description="Disordered" evidence="1">
    <location>
        <begin position="1"/>
        <end position="105"/>
    </location>
</feature>
<keyword evidence="2" id="KW-1133">Transmembrane helix</keyword>
<feature type="compositionally biased region" description="Polar residues" evidence="1">
    <location>
        <begin position="275"/>
        <end position="285"/>
    </location>
</feature>
<evidence type="ECO:0000256" key="1">
    <source>
        <dbReference type="SAM" id="MobiDB-lite"/>
    </source>
</evidence>
<feature type="transmembrane region" description="Helical" evidence="2">
    <location>
        <begin position="353"/>
        <end position="371"/>
    </location>
</feature>
<evidence type="ECO:0000259" key="3">
    <source>
        <dbReference type="SMART" id="SM00568"/>
    </source>
</evidence>
<feature type="compositionally biased region" description="Low complexity" evidence="1">
    <location>
        <begin position="220"/>
        <end position="234"/>
    </location>
</feature>
<name>A0A9J7FGE0_CRIGR</name>
<evidence type="ECO:0000256" key="2">
    <source>
        <dbReference type="SAM" id="Phobius"/>
    </source>
</evidence>
<dbReference type="Pfam" id="PF02893">
    <property type="entry name" value="GRAM"/>
    <property type="match status" value="1"/>
</dbReference>
<dbReference type="GO" id="GO:0005881">
    <property type="term" value="C:cytoplasmic microtubule"/>
    <property type="evidence" value="ECO:0007669"/>
    <property type="project" value="TreeGrafter"/>
</dbReference>
<proteinExistence type="predicted"/>
<protein>
    <submittedName>
        <fullName evidence="5">GRAM domain-containing protein 2B isoform X2</fullName>
    </submittedName>
</protein>
<dbReference type="CDD" id="cd13220">
    <property type="entry name" value="PH-GRAM_GRAMDC"/>
    <property type="match status" value="1"/>
</dbReference>
<feature type="compositionally biased region" description="Polar residues" evidence="1">
    <location>
        <begin position="43"/>
        <end position="55"/>
    </location>
</feature>
<feature type="compositionally biased region" description="Basic and acidic residues" evidence="1">
    <location>
        <begin position="9"/>
        <end position="39"/>
    </location>
</feature>
<dbReference type="AlphaFoldDB" id="A0A9J7FGE0"/>
<dbReference type="InterPro" id="IPR052633">
    <property type="entry name" value="GRAM_domain_protein_2B"/>
</dbReference>
<dbReference type="KEGG" id="cge:100752099"/>
<evidence type="ECO:0000313" key="5">
    <source>
        <dbReference type="RefSeq" id="XP_027256726.1"/>
    </source>
</evidence>
<organism evidence="4 5">
    <name type="scientific">Cricetulus griseus</name>
    <name type="common">Chinese hamster</name>
    <name type="synonym">Cricetulus barabensis griseus</name>
    <dbReference type="NCBI Taxonomy" id="10029"/>
    <lineage>
        <taxon>Eukaryota</taxon>
        <taxon>Metazoa</taxon>
        <taxon>Chordata</taxon>
        <taxon>Craniata</taxon>
        <taxon>Vertebrata</taxon>
        <taxon>Euteleostomi</taxon>
        <taxon>Mammalia</taxon>
        <taxon>Eutheria</taxon>
        <taxon>Euarchontoglires</taxon>
        <taxon>Glires</taxon>
        <taxon>Rodentia</taxon>
        <taxon>Myomorpha</taxon>
        <taxon>Muroidea</taxon>
        <taxon>Cricetidae</taxon>
        <taxon>Cricetinae</taxon>
        <taxon>Cricetulus</taxon>
    </lineage>
</organism>
<dbReference type="FunFam" id="2.30.29.30:FF:000086">
    <property type="entry name" value="GRAM domain-containing protein 2B isoform 2"/>
    <property type="match status" value="1"/>
</dbReference>
<reference evidence="5" key="3">
    <citation type="submission" date="2025-08" db="UniProtKB">
        <authorList>
            <consortium name="RefSeq"/>
        </authorList>
    </citation>
    <scope>IDENTIFICATION</scope>
    <source>
        <strain evidence="5">17A/GY</strain>
        <tissue evidence="5">Liver</tissue>
    </source>
</reference>